<sequence length="92" mass="11214">MSLSLEIDSYYYTPEFVFWFTLITFASPEAHTNKEVWGYQKRDKENQNHRHQKHCRSNRRPKICEETKHNMLLSAYGSESDCQVLYIQWYKM</sequence>
<reference evidence="1" key="1">
    <citation type="submission" date="2014-12" db="EMBL/GenBank/DDBJ databases">
        <title>Insight into the proteome of Arion vulgaris.</title>
        <authorList>
            <person name="Aradska J."/>
            <person name="Bulat T."/>
            <person name="Smidak R."/>
            <person name="Sarate P."/>
            <person name="Gangsoo J."/>
            <person name="Sialana F."/>
            <person name="Bilban M."/>
            <person name="Lubec G."/>
        </authorList>
    </citation>
    <scope>NUCLEOTIDE SEQUENCE</scope>
    <source>
        <tissue evidence="1">Skin</tissue>
    </source>
</reference>
<accession>A0A0B7B9Q6</accession>
<organism evidence="1">
    <name type="scientific">Arion vulgaris</name>
    <dbReference type="NCBI Taxonomy" id="1028688"/>
    <lineage>
        <taxon>Eukaryota</taxon>
        <taxon>Metazoa</taxon>
        <taxon>Spiralia</taxon>
        <taxon>Lophotrochozoa</taxon>
        <taxon>Mollusca</taxon>
        <taxon>Gastropoda</taxon>
        <taxon>Heterobranchia</taxon>
        <taxon>Euthyneura</taxon>
        <taxon>Panpulmonata</taxon>
        <taxon>Eupulmonata</taxon>
        <taxon>Stylommatophora</taxon>
        <taxon>Helicina</taxon>
        <taxon>Arionoidea</taxon>
        <taxon>Arionidae</taxon>
        <taxon>Arion</taxon>
    </lineage>
</organism>
<protein>
    <submittedName>
        <fullName evidence="1">Uncharacterized protein</fullName>
    </submittedName>
</protein>
<dbReference type="AlphaFoldDB" id="A0A0B7B9Q6"/>
<proteinExistence type="predicted"/>
<name>A0A0B7B9Q6_9EUPU</name>
<evidence type="ECO:0000313" key="1">
    <source>
        <dbReference type="EMBL" id="CEK89773.1"/>
    </source>
</evidence>
<dbReference type="EMBL" id="HACG01042908">
    <property type="protein sequence ID" value="CEK89773.1"/>
    <property type="molecule type" value="Transcribed_RNA"/>
</dbReference>
<gene>
    <name evidence="1" type="primary">ORF172815</name>
</gene>